<feature type="domain" description="3CxxC-type" evidence="9">
    <location>
        <begin position="59"/>
        <end position="171"/>
    </location>
</feature>
<reference evidence="10" key="2">
    <citation type="submission" date="2025-09" db="UniProtKB">
        <authorList>
            <consortium name="Ensembl"/>
        </authorList>
    </citation>
    <scope>IDENTIFICATION</scope>
</reference>
<dbReference type="OMA" id="MVWMRAF"/>
<dbReference type="GO" id="GO:0006612">
    <property type="term" value="P:protein targeting to membrane"/>
    <property type="evidence" value="ECO:0007669"/>
    <property type="project" value="TreeGrafter"/>
</dbReference>
<keyword evidence="5" id="KW-0862">Zinc</keyword>
<dbReference type="GO" id="GO:0016020">
    <property type="term" value="C:membrane"/>
    <property type="evidence" value="ECO:0007669"/>
    <property type="project" value="UniProtKB-SubCell"/>
</dbReference>
<dbReference type="PANTHER" id="PTHR14402">
    <property type="entry name" value="RECEPTOR TRANSPORTING PROTEIN"/>
    <property type="match status" value="1"/>
</dbReference>
<gene>
    <name evidence="10" type="primary">RTP4</name>
</gene>
<keyword evidence="4" id="KW-0863">Zinc-finger</keyword>
<proteinExistence type="predicted"/>
<evidence type="ECO:0000256" key="1">
    <source>
        <dbReference type="ARBA" id="ARBA00004167"/>
    </source>
</evidence>
<evidence type="ECO:0000313" key="11">
    <source>
        <dbReference type="Proteomes" id="UP000594220"/>
    </source>
</evidence>
<name>A0A7M4F238_CROPO</name>
<protein>
    <submittedName>
        <fullName evidence="10">Receptor transporter protein 4</fullName>
    </submittedName>
</protein>
<dbReference type="AlphaFoldDB" id="A0A7M4F238"/>
<keyword evidence="2 8" id="KW-0812">Transmembrane</keyword>
<evidence type="ECO:0000256" key="3">
    <source>
        <dbReference type="ARBA" id="ARBA00022723"/>
    </source>
</evidence>
<keyword evidence="7 8" id="KW-0472">Membrane</keyword>
<dbReference type="GO" id="GO:0001580">
    <property type="term" value="P:detection of chemical stimulus involved in sensory perception of bitter taste"/>
    <property type="evidence" value="ECO:0007669"/>
    <property type="project" value="TreeGrafter"/>
</dbReference>
<dbReference type="GO" id="GO:0008270">
    <property type="term" value="F:zinc ion binding"/>
    <property type="evidence" value="ECO:0007669"/>
    <property type="project" value="UniProtKB-KW"/>
</dbReference>
<dbReference type="Pfam" id="PF13695">
    <property type="entry name" value="Zn_ribbon_3CxxC"/>
    <property type="match status" value="1"/>
</dbReference>
<evidence type="ECO:0000256" key="5">
    <source>
        <dbReference type="ARBA" id="ARBA00022833"/>
    </source>
</evidence>
<feature type="transmembrane region" description="Helical" evidence="8">
    <location>
        <begin position="215"/>
        <end position="236"/>
    </location>
</feature>
<reference evidence="10" key="1">
    <citation type="submission" date="2025-08" db="UniProtKB">
        <authorList>
            <consortium name="Ensembl"/>
        </authorList>
    </citation>
    <scope>IDENTIFICATION</scope>
</reference>
<sequence length="240" mass="26885">TLLSFPTPGRCPPAHTRLPTCGCFPHRRSMSWDKWALKLDDNLQPDVLGPGWMQFLQQRAFGRFQCSQCHHAWQSAQVHVLFHIHLDRRRRWGQVKMKIFRQECKKCLLVMLEEPQFSPPNVKRVLDSLGQKIRQKCYGEAVHPNSVPTTVAGDPSKGLHDSTCCEACGLGVCGVKHETQTLPDVIVGSTCTAPEQWEQTGAATGVGGSFSWRQCCCYSCCVLAVAAVLFLLLLYFTPKK</sequence>
<evidence type="ECO:0000256" key="8">
    <source>
        <dbReference type="SAM" id="Phobius"/>
    </source>
</evidence>
<keyword evidence="3" id="KW-0479">Metal-binding</keyword>
<comment type="subcellular location">
    <subcellularLocation>
        <location evidence="1">Membrane</location>
        <topology evidence="1">Single-pass membrane protein</topology>
    </subcellularLocation>
</comment>
<dbReference type="InterPro" id="IPR027377">
    <property type="entry name" value="ZAR1/RTP1-5-like_Znf-3CxxC"/>
</dbReference>
<dbReference type="GO" id="GO:0051205">
    <property type="term" value="P:protein insertion into membrane"/>
    <property type="evidence" value="ECO:0007669"/>
    <property type="project" value="TreeGrafter"/>
</dbReference>
<accession>A0A7M4F238</accession>
<dbReference type="SMART" id="SM01328">
    <property type="entry name" value="zf-3CxxC"/>
    <property type="match status" value="1"/>
</dbReference>
<evidence type="ECO:0000256" key="2">
    <source>
        <dbReference type="ARBA" id="ARBA00022692"/>
    </source>
</evidence>
<dbReference type="GeneTree" id="ENSGT00940000162610"/>
<dbReference type="Ensembl" id="ENSCPRT00005020985.1">
    <property type="protein sequence ID" value="ENSCPRP00005017933.1"/>
    <property type="gene ID" value="ENSCPRG00005012504.1"/>
</dbReference>
<evidence type="ECO:0000256" key="4">
    <source>
        <dbReference type="ARBA" id="ARBA00022771"/>
    </source>
</evidence>
<dbReference type="PANTHER" id="PTHR14402:SF8">
    <property type="entry name" value="RECEPTOR-TRANSPORTING PROTEIN 4"/>
    <property type="match status" value="1"/>
</dbReference>
<evidence type="ECO:0000313" key="10">
    <source>
        <dbReference type="Ensembl" id="ENSCPRP00005017933.1"/>
    </source>
</evidence>
<dbReference type="GO" id="GO:0031849">
    <property type="term" value="F:olfactory receptor binding"/>
    <property type="evidence" value="ECO:0007669"/>
    <property type="project" value="TreeGrafter"/>
</dbReference>
<keyword evidence="6 8" id="KW-1133">Transmembrane helix</keyword>
<dbReference type="Proteomes" id="UP000594220">
    <property type="component" value="Unplaced"/>
</dbReference>
<evidence type="ECO:0000259" key="9">
    <source>
        <dbReference type="SMART" id="SM01328"/>
    </source>
</evidence>
<dbReference type="InterPro" id="IPR026096">
    <property type="entry name" value="R-trans_p"/>
</dbReference>
<organism evidence="10 11">
    <name type="scientific">Crocodylus porosus</name>
    <name type="common">Saltwater crocodile</name>
    <name type="synonym">Estuarine crocodile</name>
    <dbReference type="NCBI Taxonomy" id="8502"/>
    <lineage>
        <taxon>Eukaryota</taxon>
        <taxon>Metazoa</taxon>
        <taxon>Chordata</taxon>
        <taxon>Craniata</taxon>
        <taxon>Vertebrata</taxon>
        <taxon>Euteleostomi</taxon>
        <taxon>Archelosauria</taxon>
        <taxon>Archosauria</taxon>
        <taxon>Crocodylia</taxon>
        <taxon>Longirostres</taxon>
        <taxon>Crocodylidae</taxon>
        <taxon>Crocodylus</taxon>
    </lineage>
</organism>
<evidence type="ECO:0000256" key="6">
    <source>
        <dbReference type="ARBA" id="ARBA00022989"/>
    </source>
</evidence>
<keyword evidence="11" id="KW-1185">Reference proteome</keyword>
<evidence type="ECO:0000256" key="7">
    <source>
        <dbReference type="ARBA" id="ARBA00023136"/>
    </source>
</evidence>